<comment type="caution">
    <text evidence="6">The sequence shown here is derived from an EMBL/GenBank/DDBJ whole genome shotgun (WGS) entry which is preliminary data.</text>
</comment>
<dbReference type="PROSITE" id="PS00211">
    <property type="entry name" value="ABC_TRANSPORTER_1"/>
    <property type="match status" value="1"/>
</dbReference>
<dbReference type="GO" id="GO:0055085">
    <property type="term" value="P:transmembrane transport"/>
    <property type="evidence" value="ECO:0007669"/>
    <property type="project" value="UniProtKB-ARBA"/>
</dbReference>
<keyword evidence="4 6" id="KW-0067">ATP-binding</keyword>
<dbReference type="InterPro" id="IPR003593">
    <property type="entry name" value="AAA+_ATPase"/>
</dbReference>
<dbReference type="GO" id="GO:0015833">
    <property type="term" value="P:peptide transport"/>
    <property type="evidence" value="ECO:0007669"/>
    <property type="project" value="InterPro"/>
</dbReference>
<dbReference type="InterPro" id="IPR013563">
    <property type="entry name" value="Oligopep_ABC_C"/>
</dbReference>
<evidence type="ECO:0000256" key="2">
    <source>
        <dbReference type="ARBA" id="ARBA00022448"/>
    </source>
</evidence>
<dbReference type="CDD" id="cd03257">
    <property type="entry name" value="ABC_NikE_OppD_transporters"/>
    <property type="match status" value="1"/>
</dbReference>
<organism evidence="6 7">
    <name type="scientific">Elongatibacter sediminis</name>
    <dbReference type="NCBI Taxonomy" id="3119006"/>
    <lineage>
        <taxon>Bacteria</taxon>
        <taxon>Pseudomonadati</taxon>
        <taxon>Pseudomonadota</taxon>
        <taxon>Gammaproteobacteria</taxon>
        <taxon>Chromatiales</taxon>
        <taxon>Wenzhouxiangellaceae</taxon>
        <taxon>Elongatibacter</taxon>
    </lineage>
</organism>
<dbReference type="RefSeq" id="WP_354694432.1">
    <property type="nucleotide sequence ID" value="NZ_JAZHOG010000003.1"/>
</dbReference>
<keyword evidence="7" id="KW-1185">Reference proteome</keyword>
<evidence type="ECO:0000256" key="1">
    <source>
        <dbReference type="ARBA" id="ARBA00005417"/>
    </source>
</evidence>
<dbReference type="InterPro" id="IPR050319">
    <property type="entry name" value="ABC_transp_ATP-bind"/>
</dbReference>
<evidence type="ECO:0000256" key="4">
    <source>
        <dbReference type="ARBA" id="ARBA00022840"/>
    </source>
</evidence>
<reference evidence="6 7" key="1">
    <citation type="submission" date="2024-02" db="EMBL/GenBank/DDBJ databases">
        <title>A novel Wenzhouxiangellaceae bacterium, isolated from coastal sediments.</title>
        <authorList>
            <person name="Du Z.-J."/>
            <person name="Ye Y.-Q."/>
            <person name="Zhang X.-Y."/>
        </authorList>
    </citation>
    <scope>NUCLEOTIDE SEQUENCE [LARGE SCALE GENOMIC DNA]</scope>
    <source>
        <strain evidence="6 7">CH-27</strain>
    </source>
</reference>
<protein>
    <submittedName>
        <fullName evidence="6">ABC transporter ATP-binding protein</fullName>
    </submittedName>
</protein>
<keyword evidence="3" id="KW-0547">Nucleotide-binding</keyword>
<dbReference type="Gene3D" id="3.40.50.300">
    <property type="entry name" value="P-loop containing nucleotide triphosphate hydrolases"/>
    <property type="match status" value="1"/>
</dbReference>
<dbReference type="InterPro" id="IPR017871">
    <property type="entry name" value="ABC_transporter-like_CS"/>
</dbReference>
<evidence type="ECO:0000256" key="3">
    <source>
        <dbReference type="ARBA" id="ARBA00022741"/>
    </source>
</evidence>
<dbReference type="Pfam" id="PF00005">
    <property type="entry name" value="ABC_tran"/>
    <property type="match status" value="1"/>
</dbReference>
<dbReference type="FunFam" id="3.40.50.300:FF:000016">
    <property type="entry name" value="Oligopeptide ABC transporter ATP-binding component"/>
    <property type="match status" value="1"/>
</dbReference>
<dbReference type="InterPro" id="IPR027417">
    <property type="entry name" value="P-loop_NTPase"/>
</dbReference>
<evidence type="ECO:0000313" key="7">
    <source>
        <dbReference type="Proteomes" id="UP001359886"/>
    </source>
</evidence>
<accession>A0AAW9R7M7</accession>
<dbReference type="Proteomes" id="UP001359886">
    <property type="component" value="Unassembled WGS sequence"/>
</dbReference>
<proteinExistence type="inferred from homology"/>
<dbReference type="GO" id="GO:0016887">
    <property type="term" value="F:ATP hydrolysis activity"/>
    <property type="evidence" value="ECO:0007669"/>
    <property type="project" value="InterPro"/>
</dbReference>
<name>A0AAW9R7M7_9GAMM</name>
<sequence>MNTNTPTATPLFEVRDLRVEHAAPGGQKLNAVNGVSLRLREGSILGVVGESGCGKSSLARAMLGLLPVAAGSLFYRGQELTTLASRRRRGTQRGIQHVFQDPANSLSPRRTIRQTLEEPLALYRMAGRDEWPGRIARVLEAVGLGSELLDRYPNELSGGQKQRIALARALLPDPDLIIADEPVSSLDVSAQARVIERIRHARKTFGTAFLLISHDLAVIRQLADDVSVMYLGRLVESGPADRVFAEPAHPYTQALLAAARGNGAPGSGLKGEPPSPLTPPPGCVFHTRCPRAMDRCSRLNPGFTVAAQDDCGAQTHLVRCHLWN</sequence>
<gene>
    <name evidence="6" type="ORF">V3330_05710</name>
</gene>
<dbReference type="Pfam" id="PF08352">
    <property type="entry name" value="oligo_HPY"/>
    <property type="match status" value="1"/>
</dbReference>
<dbReference type="SMART" id="SM00382">
    <property type="entry name" value="AAA"/>
    <property type="match status" value="1"/>
</dbReference>
<dbReference type="GO" id="GO:0005524">
    <property type="term" value="F:ATP binding"/>
    <property type="evidence" value="ECO:0007669"/>
    <property type="project" value="UniProtKB-KW"/>
</dbReference>
<evidence type="ECO:0000259" key="5">
    <source>
        <dbReference type="PROSITE" id="PS50893"/>
    </source>
</evidence>
<dbReference type="InterPro" id="IPR003439">
    <property type="entry name" value="ABC_transporter-like_ATP-bd"/>
</dbReference>
<dbReference type="SUPFAM" id="SSF52540">
    <property type="entry name" value="P-loop containing nucleoside triphosphate hydrolases"/>
    <property type="match status" value="1"/>
</dbReference>
<dbReference type="EMBL" id="JAZHOG010000003">
    <property type="protein sequence ID" value="MEJ8567115.1"/>
    <property type="molecule type" value="Genomic_DNA"/>
</dbReference>
<feature type="domain" description="ABC transporter" evidence="5">
    <location>
        <begin position="17"/>
        <end position="256"/>
    </location>
</feature>
<dbReference type="PANTHER" id="PTHR43776">
    <property type="entry name" value="TRANSPORT ATP-BINDING PROTEIN"/>
    <property type="match status" value="1"/>
</dbReference>
<evidence type="ECO:0000313" key="6">
    <source>
        <dbReference type="EMBL" id="MEJ8567115.1"/>
    </source>
</evidence>
<dbReference type="NCBIfam" id="TIGR01727">
    <property type="entry name" value="oligo_HPY"/>
    <property type="match status" value="1"/>
</dbReference>
<dbReference type="PROSITE" id="PS50893">
    <property type="entry name" value="ABC_TRANSPORTER_2"/>
    <property type="match status" value="1"/>
</dbReference>
<comment type="similarity">
    <text evidence="1">Belongs to the ABC transporter superfamily.</text>
</comment>
<dbReference type="AlphaFoldDB" id="A0AAW9R7M7"/>
<dbReference type="PANTHER" id="PTHR43776:SF7">
    <property type="entry name" value="D,D-DIPEPTIDE TRANSPORT ATP-BINDING PROTEIN DDPF-RELATED"/>
    <property type="match status" value="1"/>
</dbReference>
<keyword evidence="2" id="KW-0813">Transport</keyword>